<comment type="caution">
    <text evidence="3">The sequence shown here is derived from an EMBL/GenBank/DDBJ whole genome shotgun (WGS) entry which is preliminary data.</text>
</comment>
<sequence length="443" mass="47896">MKHLSTIIGVLLCVCTLFHTSAAYGYPSQSIYSTEYTPTSYNQYTPYQYSYVPYPTSTPSYKEYEYLPLCALVCEDCLQCYRQYEFIYPWGLDILYCKNYGKYCSSAKTSDYSRGMYSMSQAYSTVSPMQYPQPPLTYTYPPWYVDCHITCFDCLLCLWEFGFIYESPKQITDEYQNYGYGLTLYSQPSKYYMPSSTMTSSDSSSTTTVTTQDAPSTVAPSTTSQTVAPSTTSSTVSPSNLVSFSPSNNNQLAVSTTPTKLPFNVFVVPCNGCATPVPTEAPLPTEAPIPTEAPEPVSTAIPLTTVQPIPTGIVISSNVPDSSQIPSLSTGSTPSSFATPSILPSSTFSSVPTSQPFFAAPTSSISQPTVVFNGPLLTAAPTFSPFTTAVPSFSSGAVSSGFPAFSPLPTSTFSSDVNGNTLSTFSSFPAPTSTIPIQTTIFF</sequence>
<feature type="chain" id="PRO_5043855158" evidence="2">
    <location>
        <begin position="24"/>
        <end position="443"/>
    </location>
</feature>
<organism evidence="3 4">
    <name type="scientific">Galdieria yellowstonensis</name>
    <dbReference type="NCBI Taxonomy" id="3028027"/>
    <lineage>
        <taxon>Eukaryota</taxon>
        <taxon>Rhodophyta</taxon>
        <taxon>Bangiophyceae</taxon>
        <taxon>Galdieriales</taxon>
        <taxon>Galdieriaceae</taxon>
        <taxon>Galdieria</taxon>
    </lineage>
</organism>
<accession>A0AAV9I6I5</accession>
<name>A0AAV9I6I5_9RHOD</name>
<keyword evidence="2" id="KW-0732">Signal</keyword>
<feature type="signal peptide" evidence="2">
    <location>
        <begin position="1"/>
        <end position="23"/>
    </location>
</feature>
<reference evidence="3 4" key="1">
    <citation type="submission" date="2022-07" db="EMBL/GenBank/DDBJ databases">
        <title>Genome-wide signatures of adaptation to extreme environments.</title>
        <authorList>
            <person name="Cho C.H."/>
            <person name="Yoon H.S."/>
        </authorList>
    </citation>
    <scope>NUCLEOTIDE SEQUENCE [LARGE SCALE GENOMIC DNA]</scope>
    <source>
        <strain evidence="3 4">108.79 E11</strain>
    </source>
</reference>
<evidence type="ECO:0000313" key="3">
    <source>
        <dbReference type="EMBL" id="KAK4523069.1"/>
    </source>
</evidence>
<evidence type="ECO:0000256" key="2">
    <source>
        <dbReference type="SAM" id="SignalP"/>
    </source>
</evidence>
<proteinExistence type="predicted"/>
<gene>
    <name evidence="3" type="ORF">GAYE_PCTG36G0959</name>
</gene>
<evidence type="ECO:0000313" key="4">
    <source>
        <dbReference type="Proteomes" id="UP001300502"/>
    </source>
</evidence>
<dbReference type="AlphaFoldDB" id="A0AAV9I6I5"/>
<keyword evidence="4" id="KW-1185">Reference proteome</keyword>
<feature type="region of interest" description="Disordered" evidence="1">
    <location>
        <begin position="196"/>
        <end position="240"/>
    </location>
</feature>
<protein>
    <submittedName>
        <fullName evidence="3">Uncharacterized protein</fullName>
    </submittedName>
</protein>
<dbReference type="Proteomes" id="UP001300502">
    <property type="component" value="Unassembled WGS sequence"/>
</dbReference>
<dbReference type="EMBL" id="JANCYU010000011">
    <property type="protein sequence ID" value="KAK4523069.1"/>
    <property type="molecule type" value="Genomic_DNA"/>
</dbReference>
<evidence type="ECO:0000256" key="1">
    <source>
        <dbReference type="SAM" id="MobiDB-lite"/>
    </source>
</evidence>